<evidence type="ECO:0000256" key="5">
    <source>
        <dbReference type="SAM" id="SignalP"/>
    </source>
</evidence>
<dbReference type="InterPro" id="IPR006626">
    <property type="entry name" value="PbH1"/>
</dbReference>
<keyword evidence="3 4" id="KW-0326">Glycosidase</keyword>
<evidence type="ECO:0000256" key="2">
    <source>
        <dbReference type="ARBA" id="ARBA00022801"/>
    </source>
</evidence>
<reference evidence="6 7" key="1">
    <citation type="submission" date="2020-03" db="EMBL/GenBank/DDBJ databases">
        <title>Genomic Encyclopedia of Type Strains, Phase IV (KMG-IV): sequencing the most valuable type-strain genomes for metagenomic binning, comparative biology and taxonomic classification.</title>
        <authorList>
            <person name="Goeker M."/>
        </authorList>
    </citation>
    <scope>NUCLEOTIDE SEQUENCE [LARGE SCALE GENOMIC DNA]</scope>
    <source>
        <strain evidence="6 7">DSM 101599</strain>
    </source>
</reference>
<feature type="signal peptide" evidence="5">
    <location>
        <begin position="1"/>
        <end position="25"/>
    </location>
</feature>
<sequence length="530" mass="59320">MKFKFLSTKIILTCLVLLISVNTIAQDYNILDYGAKKSHNVVSTQAIQKAIDAAHKNGGGTVIVPKGQYVTGTLFLKSNVTIKMEANTELFGSSSLKDYADIPLGTEEPHFSKSLFYAKGQENIKIIGHPRSEINGKGYMFKHSHERPKLFRIENCNNIEFDNAIIKNSGSWCVYFKECDNIYIHHTSVYNKENKNNDGMNFDGCSNVTIRDCNLQVEDDAICLKSSVDKICENFLVENCTVSSYWASLKFGTASKTGFKNVVVRNCQFFDSRHGAIKLLAVDGAVIENVQISDIDLFNCSGPIFIRLGNRGRDYSKSIKQVYKKDAKPEGRPVGKIKNIHFKNINARLTGRMDPPTEGLMFTGLPNHYIENVTLENINFSYTGFGETNAKNNVVKEDEARYPEQLFFGVLPSYGMYLRHIKGLKIKNVTMGLRANDDRPAIVMDDVLNSDFENVTFDIKPKAGSGVLMHNSKNINLNNIKSVGKVAALLEVKGKMTKGIVIKNTEVKKLEAKKSFLLSEEVKRNAVKLK</sequence>
<keyword evidence="2 4" id="KW-0378">Hydrolase</keyword>
<dbReference type="EMBL" id="JAASQL010000001">
    <property type="protein sequence ID" value="NIJ44901.1"/>
    <property type="molecule type" value="Genomic_DNA"/>
</dbReference>
<dbReference type="PANTHER" id="PTHR31339:SF9">
    <property type="entry name" value="PLASMIN AND FIBRONECTIN-BINDING PROTEIN A"/>
    <property type="match status" value="1"/>
</dbReference>
<name>A0ABX0UBG2_9FLAO</name>
<organism evidence="6 7">
    <name type="scientific">Wenyingzhuangia heitensis</name>
    <dbReference type="NCBI Taxonomy" id="1487859"/>
    <lineage>
        <taxon>Bacteria</taxon>
        <taxon>Pseudomonadati</taxon>
        <taxon>Bacteroidota</taxon>
        <taxon>Flavobacteriia</taxon>
        <taxon>Flavobacteriales</taxon>
        <taxon>Flavobacteriaceae</taxon>
        <taxon>Wenyingzhuangia</taxon>
    </lineage>
</organism>
<gene>
    <name evidence="6" type="ORF">FHR24_001340</name>
</gene>
<comment type="caution">
    <text evidence="6">The sequence shown here is derived from an EMBL/GenBank/DDBJ whole genome shotgun (WGS) entry which is preliminary data.</text>
</comment>
<evidence type="ECO:0000256" key="1">
    <source>
        <dbReference type="ARBA" id="ARBA00008834"/>
    </source>
</evidence>
<evidence type="ECO:0000256" key="3">
    <source>
        <dbReference type="ARBA" id="ARBA00023295"/>
    </source>
</evidence>
<keyword evidence="7" id="KW-1185">Reference proteome</keyword>
<dbReference type="Pfam" id="PF00295">
    <property type="entry name" value="Glyco_hydro_28"/>
    <property type="match status" value="1"/>
</dbReference>
<keyword evidence="5" id="KW-0732">Signal</keyword>
<comment type="similarity">
    <text evidence="1 4">Belongs to the glycosyl hydrolase 28 family.</text>
</comment>
<accession>A0ABX0UBG2</accession>
<dbReference type="PANTHER" id="PTHR31339">
    <property type="entry name" value="PECTIN LYASE-RELATED"/>
    <property type="match status" value="1"/>
</dbReference>
<protein>
    <submittedName>
        <fullName evidence="6">Polygalacturonase</fullName>
    </submittedName>
</protein>
<dbReference type="InterPro" id="IPR051801">
    <property type="entry name" value="GH28_Enzymes"/>
</dbReference>
<evidence type="ECO:0000313" key="7">
    <source>
        <dbReference type="Proteomes" id="UP000745859"/>
    </source>
</evidence>
<evidence type="ECO:0000313" key="6">
    <source>
        <dbReference type="EMBL" id="NIJ44901.1"/>
    </source>
</evidence>
<dbReference type="Proteomes" id="UP000745859">
    <property type="component" value="Unassembled WGS sequence"/>
</dbReference>
<dbReference type="InterPro" id="IPR011050">
    <property type="entry name" value="Pectin_lyase_fold/virulence"/>
</dbReference>
<evidence type="ECO:0000256" key="4">
    <source>
        <dbReference type="RuleBase" id="RU361169"/>
    </source>
</evidence>
<proteinExistence type="inferred from homology"/>
<dbReference type="SMART" id="SM00710">
    <property type="entry name" value="PbH1"/>
    <property type="match status" value="6"/>
</dbReference>
<dbReference type="InterPro" id="IPR000743">
    <property type="entry name" value="Glyco_hydro_28"/>
</dbReference>
<dbReference type="SUPFAM" id="SSF51126">
    <property type="entry name" value="Pectin lyase-like"/>
    <property type="match status" value="1"/>
</dbReference>
<dbReference type="InterPro" id="IPR012334">
    <property type="entry name" value="Pectin_lyas_fold"/>
</dbReference>
<feature type="chain" id="PRO_5046757149" evidence="5">
    <location>
        <begin position="26"/>
        <end position="530"/>
    </location>
</feature>
<dbReference type="RefSeq" id="WP_167185764.1">
    <property type="nucleotide sequence ID" value="NZ_JAASQL010000001.1"/>
</dbReference>
<dbReference type="Gene3D" id="2.160.20.10">
    <property type="entry name" value="Single-stranded right-handed beta-helix, Pectin lyase-like"/>
    <property type="match status" value="1"/>
</dbReference>